<dbReference type="Pfam" id="PF00248">
    <property type="entry name" value="Aldo_ket_red"/>
    <property type="match status" value="1"/>
</dbReference>
<dbReference type="CDD" id="cd19100">
    <property type="entry name" value="AKR_unchar"/>
    <property type="match status" value="1"/>
</dbReference>
<evidence type="ECO:0000313" key="2">
    <source>
        <dbReference type="EMBL" id="GLH70421.1"/>
    </source>
</evidence>
<sequence length="307" mass="32650">MARFQPRRPLGRTGFLATRLGQGDLADRSVPKESCVGTLRRALEAGLNVVDTAPAYEDGYSEEIVGEALRGRREGVFLIDKIDYLDRPVAPQLDGSLARLGLPAVDLLVFHGVSALADWQRLAAPDGGMGELADEILRGRARFRGISSHHPEVLAAALDSGLCDVVMFPVGPFADPRYEAEILPRAKALGVGTVCFKTFGAGKLLGDTEGYGRPLAARPRGKVSSGGADGAEPRLPRLTVADCLHYTLTRDPDVALLGLSFENEQEAAFAAAEAFRPQGEAELAATRRAAAAAIEGKGPVWWNPPGD</sequence>
<reference evidence="2 3" key="1">
    <citation type="journal article" date="2023" name="Antonie Van Leeuwenhoek">
        <title>Mesoterricola silvestris gen. nov., sp. nov., Mesoterricola sediminis sp. nov., Geothrix oryzae sp. nov., Geothrix edaphica sp. nov., Geothrix rubra sp. nov., and Geothrix limicola sp. nov., six novel members of Acidobacteriota isolated from soils.</title>
        <authorList>
            <person name="Itoh H."/>
            <person name="Sugisawa Y."/>
            <person name="Mise K."/>
            <person name="Xu Z."/>
            <person name="Kuniyasu M."/>
            <person name="Ushijima N."/>
            <person name="Kawano K."/>
            <person name="Kobayashi E."/>
            <person name="Shiratori Y."/>
            <person name="Masuda Y."/>
            <person name="Senoo K."/>
        </authorList>
    </citation>
    <scope>NUCLEOTIDE SEQUENCE [LARGE SCALE GENOMIC DNA]</scope>
    <source>
        <strain evidence="2 3">Red803</strain>
    </source>
</reference>
<gene>
    <name evidence="2" type="ORF">GETHPA_19540</name>
</gene>
<comment type="caution">
    <text evidence="2">The sequence shown here is derived from an EMBL/GenBank/DDBJ whole genome shotgun (WGS) entry which is preliminary data.</text>
</comment>
<organism evidence="2 3">
    <name type="scientific">Geothrix rubra</name>
    <dbReference type="NCBI Taxonomy" id="2927977"/>
    <lineage>
        <taxon>Bacteria</taxon>
        <taxon>Pseudomonadati</taxon>
        <taxon>Acidobacteriota</taxon>
        <taxon>Holophagae</taxon>
        <taxon>Holophagales</taxon>
        <taxon>Holophagaceae</taxon>
        <taxon>Geothrix</taxon>
    </lineage>
</organism>
<feature type="domain" description="NADP-dependent oxidoreductase" evidence="1">
    <location>
        <begin position="21"/>
        <end position="209"/>
    </location>
</feature>
<proteinExistence type="predicted"/>
<protein>
    <recommendedName>
        <fullName evidence="1">NADP-dependent oxidoreductase domain-containing protein</fullName>
    </recommendedName>
</protein>
<evidence type="ECO:0000259" key="1">
    <source>
        <dbReference type="Pfam" id="PF00248"/>
    </source>
</evidence>
<dbReference type="InterPro" id="IPR023210">
    <property type="entry name" value="NADP_OxRdtase_dom"/>
</dbReference>
<dbReference type="RefSeq" id="WP_285725154.1">
    <property type="nucleotide sequence ID" value="NZ_BSDD01000003.1"/>
</dbReference>
<dbReference type="EMBL" id="BSDD01000003">
    <property type="protein sequence ID" value="GLH70421.1"/>
    <property type="molecule type" value="Genomic_DNA"/>
</dbReference>
<dbReference type="InterPro" id="IPR036812">
    <property type="entry name" value="NAD(P)_OxRdtase_dom_sf"/>
</dbReference>
<dbReference type="Gene3D" id="3.20.20.100">
    <property type="entry name" value="NADP-dependent oxidoreductase domain"/>
    <property type="match status" value="1"/>
</dbReference>
<dbReference type="PANTHER" id="PTHR43312:SF1">
    <property type="entry name" value="NADP-DEPENDENT OXIDOREDUCTASE DOMAIN-CONTAINING PROTEIN"/>
    <property type="match status" value="1"/>
</dbReference>
<name>A0ABQ5Q7W2_9BACT</name>
<dbReference type="PANTHER" id="PTHR43312">
    <property type="entry name" value="D-THREO-ALDOSE 1-DEHYDROGENASE"/>
    <property type="match status" value="1"/>
</dbReference>
<evidence type="ECO:0000313" key="3">
    <source>
        <dbReference type="Proteomes" id="UP001165089"/>
    </source>
</evidence>
<accession>A0ABQ5Q7W2</accession>
<dbReference type="SUPFAM" id="SSF51430">
    <property type="entry name" value="NAD(P)-linked oxidoreductase"/>
    <property type="match status" value="1"/>
</dbReference>
<dbReference type="InterPro" id="IPR053135">
    <property type="entry name" value="AKR2_Oxidoreductase"/>
</dbReference>
<keyword evidence="3" id="KW-1185">Reference proteome</keyword>
<dbReference type="Proteomes" id="UP001165089">
    <property type="component" value="Unassembled WGS sequence"/>
</dbReference>